<keyword evidence="4" id="KW-1185">Reference proteome</keyword>
<dbReference type="RefSeq" id="WP_164489371.1">
    <property type="nucleotide sequence ID" value="NZ_AP024610.1"/>
</dbReference>
<dbReference type="GeneID" id="93807386"/>
<evidence type="ECO:0000313" key="2">
    <source>
        <dbReference type="EMBL" id="BCV43302.1"/>
    </source>
</evidence>
<protein>
    <submittedName>
        <fullName evidence="3">Uncharacterized protein</fullName>
    </submittedName>
</protein>
<gene>
    <name evidence="3" type="ORF">NCTC10738_01297</name>
    <name evidence="2" type="ORF">TUM17379_03200</name>
</gene>
<proteinExistence type="predicted"/>
<evidence type="ECO:0000256" key="1">
    <source>
        <dbReference type="SAM" id="Phobius"/>
    </source>
</evidence>
<keyword evidence="1" id="KW-1133">Transmembrane helix</keyword>
<dbReference type="EMBL" id="AP024613">
    <property type="protein sequence ID" value="BCV43302.1"/>
    <property type="molecule type" value="Genomic_DNA"/>
</dbReference>
<sequence length="55" mass="6407">MEFTLFCITAYAAYLVYKKPEKEKLADKLLFGCIGMSFFIWIMMSWGILLPVGNY</sequence>
<evidence type="ECO:0000313" key="4">
    <source>
        <dbReference type="Proteomes" id="UP000254069"/>
    </source>
</evidence>
<organism evidence="3 4">
    <name type="scientific">Shewanella algae</name>
    <dbReference type="NCBI Taxonomy" id="38313"/>
    <lineage>
        <taxon>Bacteria</taxon>
        <taxon>Pseudomonadati</taxon>
        <taxon>Pseudomonadota</taxon>
        <taxon>Gammaproteobacteria</taxon>
        <taxon>Alteromonadales</taxon>
        <taxon>Shewanellaceae</taxon>
        <taxon>Shewanella</taxon>
    </lineage>
</organism>
<name>A0A379Z9N4_9GAMM</name>
<evidence type="ECO:0000313" key="3">
    <source>
        <dbReference type="EMBL" id="SUI57586.1"/>
    </source>
</evidence>
<dbReference type="EMBL" id="UGYO01000001">
    <property type="protein sequence ID" value="SUI57586.1"/>
    <property type="molecule type" value="Genomic_DNA"/>
</dbReference>
<dbReference type="Proteomes" id="UP000254069">
    <property type="component" value="Unassembled WGS sequence"/>
</dbReference>
<reference evidence="3 4" key="1">
    <citation type="submission" date="2018-06" db="EMBL/GenBank/DDBJ databases">
        <authorList>
            <consortium name="Pathogen Informatics"/>
            <person name="Doyle S."/>
        </authorList>
    </citation>
    <scope>NUCLEOTIDE SEQUENCE [LARGE SCALE GENOMIC DNA]</scope>
    <source>
        <strain evidence="3 4">NCTC10738</strain>
    </source>
</reference>
<dbReference type="AlphaFoldDB" id="A0A379Z9N4"/>
<dbReference type="Proteomes" id="UP000825078">
    <property type="component" value="Chromosome"/>
</dbReference>
<keyword evidence="1" id="KW-0472">Membrane</keyword>
<feature type="transmembrane region" description="Helical" evidence="1">
    <location>
        <begin position="29"/>
        <end position="49"/>
    </location>
</feature>
<accession>A0A379Z9N4</accession>
<keyword evidence="1" id="KW-0812">Transmembrane</keyword>
<reference evidence="2" key="2">
    <citation type="submission" date="2021-05" db="EMBL/GenBank/DDBJ databases">
        <title>Molecular characterization for Shewanella algae harboring chromosomal blaOXA-55-like strains isolated from clinical and environment sample.</title>
        <authorList>
            <person name="Ohama Y."/>
            <person name="Aoki K."/>
            <person name="Harada S."/>
            <person name="Moriya K."/>
            <person name="Ishii Y."/>
            <person name="Tateda K."/>
        </authorList>
    </citation>
    <scope>NUCLEOTIDE SEQUENCE</scope>
    <source>
        <strain evidence="2">TUM17379</strain>
    </source>
</reference>